<comment type="caution">
    <text evidence="4">The sequence shown here is derived from an EMBL/GenBank/DDBJ whole genome shotgun (WGS) entry which is preliminary data.</text>
</comment>
<feature type="compositionally biased region" description="Pro residues" evidence="3">
    <location>
        <begin position="10"/>
        <end position="19"/>
    </location>
</feature>
<protein>
    <recommendedName>
        <fullName evidence="6">Zinc finger PHD-type domain-containing protein</fullName>
    </recommendedName>
</protein>
<organism evidence="4 5">
    <name type="scientific">Eragrostis curvula</name>
    <name type="common">weeping love grass</name>
    <dbReference type="NCBI Taxonomy" id="38414"/>
    <lineage>
        <taxon>Eukaryota</taxon>
        <taxon>Viridiplantae</taxon>
        <taxon>Streptophyta</taxon>
        <taxon>Embryophyta</taxon>
        <taxon>Tracheophyta</taxon>
        <taxon>Spermatophyta</taxon>
        <taxon>Magnoliopsida</taxon>
        <taxon>Liliopsida</taxon>
        <taxon>Poales</taxon>
        <taxon>Poaceae</taxon>
        <taxon>PACMAD clade</taxon>
        <taxon>Chloridoideae</taxon>
        <taxon>Eragrostideae</taxon>
        <taxon>Eragrostidinae</taxon>
        <taxon>Eragrostis</taxon>
    </lineage>
</organism>
<evidence type="ECO:0000256" key="3">
    <source>
        <dbReference type="SAM" id="MobiDB-lite"/>
    </source>
</evidence>
<name>A0A5J9VVW8_9POAL</name>
<evidence type="ECO:0000313" key="4">
    <source>
        <dbReference type="EMBL" id="TVU39767.1"/>
    </source>
</evidence>
<accession>A0A5J9VVW8</accession>
<dbReference type="InterPro" id="IPR011011">
    <property type="entry name" value="Znf_FYVE_PHD"/>
</dbReference>
<dbReference type="GO" id="GO:0008270">
    <property type="term" value="F:zinc ion binding"/>
    <property type="evidence" value="ECO:0007669"/>
    <property type="project" value="UniProtKB-KW"/>
</dbReference>
<dbReference type="SUPFAM" id="SSF57903">
    <property type="entry name" value="FYVE/PHD zinc finger"/>
    <property type="match status" value="1"/>
</dbReference>
<dbReference type="Proteomes" id="UP000324897">
    <property type="component" value="Chromosome 4"/>
</dbReference>
<reference evidence="4 5" key="1">
    <citation type="journal article" date="2019" name="Sci. Rep.">
        <title>A high-quality genome of Eragrostis curvula grass provides insights into Poaceae evolution and supports new strategies to enhance forage quality.</title>
        <authorList>
            <person name="Carballo J."/>
            <person name="Santos B.A.C.M."/>
            <person name="Zappacosta D."/>
            <person name="Garbus I."/>
            <person name="Selva J.P."/>
            <person name="Gallo C.A."/>
            <person name="Diaz A."/>
            <person name="Albertini E."/>
            <person name="Caccamo M."/>
            <person name="Echenique V."/>
        </authorList>
    </citation>
    <scope>NUCLEOTIDE SEQUENCE [LARGE SCALE GENOMIC DNA]</scope>
    <source>
        <strain evidence="5">cv. Victoria</strain>
        <tissue evidence="4">Leaf</tissue>
    </source>
</reference>
<evidence type="ECO:0000313" key="5">
    <source>
        <dbReference type="Proteomes" id="UP000324897"/>
    </source>
</evidence>
<gene>
    <name evidence="4" type="ORF">EJB05_13206</name>
</gene>
<dbReference type="InterPro" id="IPR013083">
    <property type="entry name" value="Znf_RING/FYVE/PHD"/>
</dbReference>
<keyword evidence="5" id="KW-1185">Reference proteome</keyword>
<feature type="non-terminal residue" evidence="4">
    <location>
        <position position="1"/>
    </location>
</feature>
<keyword evidence="1" id="KW-0863">Zinc-finger</keyword>
<proteinExistence type="predicted"/>
<evidence type="ECO:0000256" key="2">
    <source>
        <dbReference type="ARBA" id="ARBA00022833"/>
    </source>
</evidence>
<dbReference type="EMBL" id="RWGY01000007">
    <property type="protein sequence ID" value="TVU39767.1"/>
    <property type="molecule type" value="Genomic_DNA"/>
</dbReference>
<keyword evidence="2" id="KW-0862">Zinc</keyword>
<dbReference type="Gene3D" id="3.30.40.10">
    <property type="entry name" value="Zinc/RING finger domain, C3HC4 (zinc finger)"/>
    <property type="match status" value="1"/>
</dbReference>
<evidence type="ECO:0008006" key="6">
    <source>
        <dbReference type="Google" id="ProtNLM"/>
    </source>
</evidence>
<dbReference type="Gramene" id="TVU39767">
    <property type="protein sequence ID" value="TVU39767"/>
    <property type="gene ID" value="EJB05_13206"/>
</dbReference>
<feature type="region of interest" description="Disordered" evidence="3">
    <location>
        <begin position="1"/>
        <end position="21"/>
    </location>
</feature>
<sequence length="149" mass="16012">RGSEKANPRLPLPEAPLPSPLSLSSASQFCSSSHLLPMPPLPTLRAEVTMGQVVCEICGSGGHTPVIAKCVQCSSYQHQYCIKKRVSSNQGNISSQIQAKNREEPLCTSVDVTGSQSEASSPFNNIKTLLIMDSTAVNPRRPSSENCWT</sequence>
<evidence type="ECO:0000256" key="1">
    <source>
        <dbReference type="ARBA" id="ARBA00022771"/>
    </source>
</evidence>
<keyword evidence="1" id="KW-0479">Metal-binding</keyword>
<dbReference type="AlphaFoldDB" id="A0A5J9VVW8"/>